<dbReference type="Pfam" id="PF08659">
    <property type="entry name" value="KR"/>
    <property type="match status" value="1"/>
</dbReference>
<proteinExistence type="predicted"/>
<feature type="domain" description="Ketoreductase (KR)" evidence="2">
    <location>
        <begin position="12"/>
        <end position="170"/>
    </location>
</feature>
<evidence type="ECO:0000259" key="2">
    <source>
        <dbReference type="Pfam" id="PF08659"/>
    </source>
</evidence>
<accession>A0A2N6LWU8</accession>
<dbReference type="PANTHER" id="PTHR43775:SF51">
    <property type="entry name" value="INACTIVE PHENOLPHTHIOCEROL SYNTHESIS POLYKETIDE SYNTHASE TYPE I PKS1-RELATED"/>
    <property type="match status" value="1"/>
</dbReference>
<gene>
    <name evidence="3" type="ORF">CEN41_22610</name>
</gene>
<comment type="caution">
    <text evidence="3">The sequence shown here is derived from an EMBL/GenBank/DDBJ whole genome shotgun (WGS) entry which is preliminary data.</text>
</comment>
<evidence type="ECO:0000313" key="3">
    <source>
        <dbReference type="EMBL" id="PMB38984.1"/>
    </source>
</evidence>
<protein>
    <submittedName>
        <fullName evidence="3">Polyketide synthase</fullName>
    </submittedName>
</protein>
<dbReference type="InterPro" id="IPR050091">
    <property type="entry name" value="PKS_NRPS_Biosynth_Enz"/>
</dbReference>
<dbReference type="EMBL" id="NMQI01000619">
    <property type="protein sequence ID" value="PMB38984.1"/>
    <property type="molecule type" value="Genomic_DNA"/>
</dbReference>
<keyword evidence="1" id="KW-0808">Transferase</keyword>
<dbReference type="GO" id="GO:0006633">
    <property type="term" value="P:fatty acid biosynthetic process"/>
    <property type="evidence" value="ECO:0007669"/>
    <property type="project" value="TreeGrafter"/>
</dbReference>
<dbReference type="SUPFAM" id="SSF51735">
    <property type="entry name" value="NAD(P)-binding Rossmann-fold domains"/>
    <property type="match status" value="1"/>
</dbReference>
<dbReference type="Proteomes" id="UP000234966">
    <property type="component" value="Unassembled WGS sequence"/>
</dbReference>
<dbReference type="RefSeq" id="WP_146005815.1">
    <property type="nucleotide sequence ID" value="NZ_NMQI01000619.1"/>
</dbReference>
<dbReference type="AlphaFoldDB" id="A0A2N6LWU8"/>
<dbReference type="InterPro" id="IPR013968">
    <property type="entry name" value="PKS_KR"/>
</dbReference>
<evidence type="ECO:0000256" key="1">
    <source>
        <dbReference type="ARBA" id="ARBA00022679"/>
    </source>
</evidence>
<reference evidence="3 4" key="1">
    <citation type="submission" date="2017-07" db="EMBL/GenBank/DDBJ databases">
        <title>Genomes of Fischerella (Mastigocladus) sp. strains.</title>
        <authorList>
            <person name="Miller S.R."/>
        </authorList>
    </citation>
    <scope>NUCLEOTIDE SEQUENCE [LARGE SCALE GENOMIC DNA]</scope>
    <source>
        <strain evidence="3 4">CCMEE 5330</strain>
    </source>
</reference>
<evidence type="ECO:0000313" key="4">
    <source>
        <dbReference type="Proteomes" id="UP000234966"/>
    </source>
</evidence>
<organism evidence="3 4">
    <name type="scientific">Fischerella thermalis CCMEE 5330</name>
    <dbReference type="NCBI Taxonomy" id="2019670"/>
    <lineage>
        <taxon>Bacteria</taxon>
        <taxon>Bacillati</taxon>
        <taxon>Cyanobacteriota</taxon>
        <taxon>Cyanophyceae</taxon>
        <taxon>Nostocales</taxon>
        <taxon>Hapalosiphonaceae</taxon>
        <taxon>Fischerella</taxon>
    </lineage>
</organism>
<dbReference type="PANTHER" id="PTHR43775">
    <property type="entry name" value="FATTY ACID SYNTHASE"/>
    <property type="match status" value="1"/>
</dbReference>
<dbReference type="Gene3D" id="3.40.50.720">
    <property type="entry name" value="NAD(P)-binding Rossmann-like Domain"/>
    <property type="match status" value="1"/>
</dbReference>
<dbReference type="GO" id="GO:0004312">
    <property type="term" value="F:fatty acid synthase activity"/>
    <property type="evidence" value="ECO:0007669"/>
    <property type="project" value="TreeGrafter"/>
</dbReference>
<sequence>MITTTQIRPASVFLVSGGAKGITAKCVIKLAQQHPCKFILLGRSELLETEPDFAHNCFDEATLKKRIMEYLLSTGEKPTPMSVQKVYNQLASSREIKETLAAIHQAGGEAEYISVDVTDTSALNQKITATVERMGEITGIIHGAGNLADKLIEKKTEQDFEKVYTAKVQG</sequence>
<feature type="non-terminal residue" evidence="3">
    <location>
        <position position="170"/>
    </location>
</feature>
<name>A0A2N6LWU8_9CYAN</name>
<dbReference type="InterPro" id="IPR036291">
    <property type="entry name" value="NAD(P)-bd_dom_sf"/>
</dbReference>